<name>A0A6J5STB3_9CAUD</name>
<organism evidence="2">
    <name type="scientific">uncultured Caudovirales phage</name>
    <dbReference type="NCBI Taxonomy" id="2100421"/>
    <lineage>
        <taxon>Viruses</taxon>
        <taxon>Duplodnaviria</taxon>
        <taxon>Heunggongvirae</taxon>
        <taxon>Uroviricota</taxon>
        <taxon>Caudoviricetes</taxon>
        <taxon>Peduoviridae</taxon>
        <taxon>Maltschvirus</taxon>
        <taxon>Maltschvirus maltsch</taxon>
    </lineage>
</organism>
<proteinExistence type="predicted"/>
<sequence length="663" mass="68424">MTDTVIDVPGVGSVTFPSTMSDAQIEAAIRTQILPRNQGKKAGEAPGVMPYIDNIMRQTAGGMSFGSADEIAAALDAAIGRGDYGSNLETNRAQDKAFAAKNPIASTVASIGGNVASSVAMLPAFAASMGPSLIGNSIKTGVTGGVMGGTQGFAEGEGGFDNRAAHAMTGAMFGAGGGALAPVIGASARKVMETGPGRWAAENLVAKPIRALGDALGFSTPAKSLSSAASEGGQQGSIFSRTADAANPVESGAIDRLATAAQRAGLTKEQAERKLAELGPEGMLADLEQQFLSEARRAHTLPGQTKSTAPLALEGRDKMTGNRIVSAFEGAEPPPSAHAALKAMDTNRSVVGEKAYGAMRGEKLNVSPEMQDLMKVPAVRDAVAQIQADAASTGRNLTEIEIAHRVKQKLNDTATAAFASGKPINKADLGDLAARFESALKAANPSVREADTTYRAAASLPEYFEAGRSFLRGGSTEKATQSSAPALADLLMGADPLQRISARAGATNAARETALEGTAPARALARRVESSDPVQAKLRELYGPQADRILQQATAERTFAETSNDILRGSKTAEKLAEALDGGTLKGVPTSKSSVMQTLMGLPEKIMAPNEAVRDRIGQILLNSNPEENRRILALIEEAVKARKAGTPGRVALGASAAEQVGR</sequence>
<reference evidence="2" key="1">
    <citation type="submission" date="2020-05" db="EMBL/GenBank/DDBJ databases">
        <authorList>
            <person name="Chiriac C."/>
            <person name="Salcher M."/>
            <person name="Ghai R."/>
            <person name="Kavagutti S V."/>
        </authorList>
    </citation>
    <scope>NUCLEOTIDE SEQUENCE</scope>
</reference>
<evidence type="ECO:0000313" key="1">
    <source>
        <dbReference type="EMBL" id="CAB4165331.1"/>
    </source>
</evidence>
<evidence type="ECO:0000313" key="2">
    <source>
        <dbReference type="EMBL" id="CAB4218555.1"/>
    </source>
</evidence>
<dbReference type="EMBL" id="LR797475">
    <property type="protein sequence ID" value="CAB4218555.1"/>
    <property type="molecule type" value="Genomic_DNA"/>
</dbReference>
<gene>
    <name evidence="2" type="ORF">UFOVP1603_39</name>
    <name evidence="1" type="ORF">UFOVP833_49</name>
</gene>
<accession>A0A6J5STB3</accession>
<dbReference type="EMBL" id="LR796770">
    <property type="protein sequence ID" value="CAB4165331.1"/>
    <property type="molecule type" value="Genomic_DNA"/>
</dbReference>
<protein>
    <submittedName>
        <fullName evidence="2">Uncharacterized protein</fullName>
    </submittedName>
</protein>